<keyword evidence="4" id="KW-0963">Cytoplasm</keyword>
<feature type="active site" evidence="4">
    <location>
        <position position="102"/>
    </location>
</feature>
<dbReference type="NCBIfam" id="NF002677">
    <property type="entry name" value="PRK02406.1"/>
    <property type="match status" value="1"/>
</dbReference>
<keyword evidence="4" id="KW-0515">Mutator protein</keyword>
<dbReference type="Gene3D" id="3.30.1490.100">
    <property type="entry name" value="DNA polymerase, Y-family, little finger domain"/>
    <property type="match status" value="1"/>
</dbReference>
<keyword evidence="4" id="KW-0238">DNA-binding</keyword>
<dbReference type="SUPFAM" id="SSF56672">
    <property type="entry name" value="DNA/RNA polymerases"/>
    <property type="match status" value="1"/>
</dbReference>
<evidence type="ECO:0000256" key="3">
    <source>
        <dbReference type="ARBA" id="ARBA00049244"/>
    </source>
</evidence>
<dbReference type="GO" id="GO:0003887">
    <property type="term" value="F:DNA-directed DNA polymerase activity"/>
    <property type="evidence" value="ECO:0007669"/>
    <property type="project" value="UniProtKB-UniRule"/>
</dbReference>
<dbReference type="AlphaFoldDB" id="A0AB39BFC0"/>
<keyword evidence="4" id="KW-0235">DNA replication</keyword>
<reference evidence="7" key="1">
    <citation type="submission" date="2024-05" db="EMBL/GenBank/DDBJ databases">
        <title>Herbiconiux sp. A18JL235.</title>
        <authorList>
            <person name="Zhang G."/>
        </authorList>
    </citation>
    <scope>NUCLEOTIDE SEQUENCE</scope>
    <source>
        <strain evidence="7">A18JL235</strain>
    </source>
</reference>
<dbReference type="InterPro" id="IPR017961">
    <property type="entry name" value="DNA_pol_Y-fam_little_finger"/>
</dbReference>
<keyword evidence="4" id="KW-0239">DNA-directed DNA polymerase</keyword>
<comment type="cofactor">
    <cofactor evidence="4">
        <name>Mg(2+)</name>
        <dbReference type="ChEBI" id="CHEBI:18420"/>
    </cofactor>
    <text evidence="4">Binds 2 magnesium ions per subunit.</text>
</comment>
<evidence type="ECO:0000256" key="5">
    <source>
        <dbReference type="SAM" id="MobiDB-lite"/>
    </source>
</evidence>
<dbReference type="InterPro" id="IPR024728">
    <property type="entry name" value="PolY_HhH_motif"/>
</dbReference>
<dbReference type="GO" id="GO:0003684">
    <property type="term" value="F:damaged DNA binding"/>
    <property type="evidence" value="ECO:0007669"/>
    <property type="project" value="InterPro"/>
</dbReference>
<keyword evidence="4" id="KW-0460">Magnesium</keyword>
<dbReference type="GO" id="GO:0042276">
    <property type="term" value="P:error-prone translesion synthesis"/>
    <property type="evidence" value="ECO:0007669"/>
    <property type="project" value="TreeGrafter"/>
</dbReference>
<dbReference type="PANTHER" id="PTHR11076:SF33">
    <property type="entry name" value="DNA POLYMERASE KAPPA"/>
    <property type="match status" value="1"/>
</dbReference>
<keyword evidence="4" id="KW-0479">Metal-binding</keyword>
<dbReference type="RefSeq" id="WP_368497479.1">
    <property type="nucleotide sequence ID" value="NZ_CP162511.1"/>
</dbReference>
<feature type="compositionally biased region" description="Basic and acidic residues" evidence="5">
    <location>
        <begin position="227"/>
        <end position="237"/>
    </location>
</feature>
<feature type="binding site" evidence="4">
    <location>
        <position position="101"/>
    </location>
    <ligand>
        <name>Mg(2+)</name>
        <dbReference type="ChEBI" id="CHEBI:18420"/>
    </ligand>
</feature>
<feature type="binding site" evidence="4">
    <location>
        <position position="11"/>
    </location>
    <ligand>
        <name>Mg(2+)</name>
        <dbReference type="ChEBI" id="CHEBI:18420"/>
    </ligand>
</feature>
<name>A0AB39BFC0_9MICO</name>
<dbReference type="Gene3D" id="3.30.70.270">
    <property type="match status" value="1"/>
</dbReference>
<dbReference type="SUPFAM" id="SSF100879">
    <property type="entry name" value="Lesion bypass DNA polymerase (Y-family), little finger domain"/>
    <property type="match status" value="1"/>
</dbReference>
<comment type="subunit">
    <text evidence="4">Monomer.</text>
</comment>
<evidence type="ECO:0000256" key="4">
    <source>
        <dbReference type="HAMAP-Rule" id="MF_01113"/>
    </source>
</evidence>
<dbReference type="InterPro" id="IPR043502">
    <property type="entry name" value="DNA/RNA_pol_sf"/>
</dbReference>
<keyword evidence="4 7" id="KW-0548">Nucleotidyltransferase</keyword>
<dbReference type="EMBL" id="CP162511">
    <property type="protein sequence ID" value="XDI05096.1"/>
    <property type="molecule type" value="Genomic_DNA"/>
</dbReference>
<dbReference type="Pfam" id="PF00817">
    <property type="entry name" value="IMS"/>
    <property type="match status" value="1"/>
</dbReference>
<dbReference type="PROSITE" id="PS50173">
    <property type="entry name" value="UMUC"/>
    <property type="match status" value="1"/>
</dbReference>
<dbReference type="InterPro" id="IPR001126">
    <property type="entry name" value="UmuC"/>
</dbReference>
<dbReference type="InterPro" id="IPR043128">
    <property type="entry name" value="Rev_trsase/Diguanyl_cyclase"/>
</dbReference>
<feature type="domain" description="UmuC" evidence="6">
    <location>
        <begin position="7"/>
        <end position="183"/>
    </location>
</feature>
<dbReference type="NCBIfam" id="NF003015">
    <property type="entry name" value="PRK03858.1"/>
    <property type="match status" value="1"/>
</dbReference>
<dbReference type="InterPro" id="IPR036775">
    <property type="entry name" value="DNA_pol_Y-fam_lit_finger_sf"/>
</dbReference>
<evidence type="ECO:0000313" key="7">
    <source>
        <dbReference type="EMBL" id="XDI05096.1"/>
    </source>
</evidence>
<dbReference type="InterPro" id="IPR022880">
    <property type="entry name" value="DNApol_IV"/>
</dbReference>
<keyword evidence="4 7" id="KW-0808">Transferase</keyword>
<evidence type="ECO:0000256" key="2">
    <source>
        <dbReference type="ARBA" id="ARBA00025589"/>
    </source>
</evidence>
<sequence length="431" mass="45988">MRGEATVLHADLDAFYASVEQRDAPALRGRPVIVGGGVVLAASYEAKARGVRTAMGGRQARELCPDAVVVPPRMEAYSEASRAVFAIFRDTTPLVEGLSIDEAFLEVGGLRRLVGTPEQVAVRLRARVRAEAGLAISVGVARTKFLAKVASAVSKPDGLLVVEPEREQEFLLPLPVERLWGVGAKTAAKLHGLGIRTVGQLAELEEATAERLLGRAAGAHLHALARLRDPRPVDTTRRRSSIGSQRALGGGPRSRARSPEELELILTQIVDRLARRLRDGDRVCRTVVLRLRFGDFEKATRSRTVGTASDRTSVLLGVARELLAAAQPEIAARGITLIGLSFGQLARADSIPLELPIDWDDAHRPGAARGLSAGAGRSLGLGLGAGVSFDPPRLDTVLDAVRDRFGADSVSRAAHLHHDPGLSAPLLPEHE</sequence>
<dbReference type="Gene3D" id="1.10.150.20">
    <property type="entry name" value="5' to 3' exonuclease, C-terminal subdomain"/>
    <property type="match status" value="1"/>
</dbReference>
<proteinExistence type="inferred from homology"/>
<dbReference type="InterPro" id="IPR050116">
    <property type="entry name" value="DNA_polymerase-Y"/>
</dbReference>
<dbReference type="HAMAP" id="MF_01113">
    <property type="entry name" value="DNApol_IV"/>
    <property type="match status" value="1"/>
</dbReference>
<keyword evidence="4" id="KW-0227">DNA damage</keyword>
<comment type="subcellular location">
    <subcellularLocation>
        <location evidence="4">Cytoplasm</location>
    </subcellularLocation>
</comment>
<dbReference type="GO" id="GO:0006261">
    <property type="term" value="P:DNA-templated DNA replication"/>
    <property type="evidence" value="ECO:0007669"/>
    <property type="project" value="UniProtKB-UniRule"/>
</dbReference>
<evidence type="ECO:0000256" key="1">
    <source>
        <dbReference type="ARBA" id="ARBA00010945"/>
    </source>
</evidence>
<organism evidence="7">
    <name type="scientific">Herbiconiux sp. A18JL235</name>
    <dbReference type="NCBI Taxonomy" id="3152363"/>
    <lineage>
        <taxon>Bacteria</taxon>
        <taxon>Bacillati</taxon>
        <taxon>Actinomycetota</taxon>
        <taxon>Actinomycetes</taxon>
        <taxon>Micrococcales</taxon>
        <taxon>Microbacteriaceae</taxon>
        <taxon>Herbiconiux</taxon>
    </lineage>
</organism>
<dbReference type="GO" id="GO:0009432">
    <property type="term" value="P:SOS response"/>
    <property type="evidence" value="ECO:0007669"/>
    <property type="project" value="TreeGrafter"/>
</dbReference>
<dbReference type="PANTHER" id="PTHR11076">
    <property type="entry name" value="DNA REPAIR POLYMERASE UMUC / TRANSFERASE FAMILY MEMBER"/>
    <property type="match status" value="1"/>
</dbReference>
<dbReference type="Gene3D" id="3.40.1170.60">
    <property type="match status" value="1"/>
</dbReference>
<comment type="similarity">
    <text evidence="1 4">Belongs to the DNA polymerase type-Y family.</text>
</comment>
<comment type="function">
    <text evidence="2 4">Poorly processive, error-prone DNA polymerase involved in untargeted mutagenesis. Copies undamaged DNA at stalled replication forks, which arise in vivo from mismatched or misaligned primer ends. These misaligned primers can be extended by PolIV. Exhibits no 3'-5' exonuclease (proofreading) activity. May be involved in translesional synthesis, in conjunction with the beta clamp from PolIII.</text>
</comment>
<dbReference type="GO" id="GO:0005829">
    <property type="term" value="C:cytosol"/>
    <property type="evidence" value="ECO:0007669"/>
    <property type="project" value="TreeGrafter"/>
</dbReference>
<comment type="catalytic activity">
    <reaction evidence="3 4">
        <text>DNA(n) + a 2'-deoxyribonucleoside 5'-triphosphate = DNA(n+1) + diphosphate</text>
        <dbReference type="Rhea" id="RHEA:22508"/>
        <dbReference type="Rhea" id="RHEA-COMP:17339"/>
        <dbReference type="Rhea" id="RHEA-COMP:17340"/>
        <dbReference type="ChEBI" id="CHEBI:33019"/>
        <dbReference type="ChEBI" id="CHEBI:61560"/>
        <dbReference type="ChEBI" id="CHEBI:173112"/>
        <dbReference type="EC" id="2.7.7.7"/>
    </reaction>
</comment>
<evidence type="ECO:0000259" key="6">
    <source>
        <dbReference type="PROSITE" id="PS50173"/>
    </source>
</evidence>
<dbReference type="CDD" id="cd03586">
    <property type="entry name" value="PolY_Pol_IV_kappa"/>
    <property type="match status" value="1"/>
</dbReference>
<gene>
    <name evidence="4 7" type="primary">dinB</name>
    <name evidence="7" type="ORF">ABFY20_17480</name>
</gene>
<keyword evidence="4" id="KW-0234">DNA repair</keyword>
<protein>
    <recommendedName>
        <fullName evidence="4">DNA polymerase IV</fullName>
        <shortName evidence="4">Pol IV</shortName>
        <ecNumber evidence="4">2.7.7.7</ecNumber>
    </recommendedName>
</protein>
<feature type="site" description="Substrate discrimination" evidence="4">
    <location>
        <position position="16"/>
    </location>
</feature>
<dbReference type="GO" id="GO:0006281">
    <property type="term" value="P:DNA repair"/>
    <property type="evidence" value="ECO:0007669"/>
    <property type="project" value="UniProtKB-UniRule"/>
</dbReference>
<dbReference type="GO" id="GO:0000287">
    <property type="term" value="F:magnesium ion binding"/>
    <property type="evidence" value="ECO:0007669"/>
    <property type="project" value="UniProtKB-UniRule"/>
</dbReference>
<dbReference type="Pfam" id="PF11799">
    <property type="entry name" value="IMS_C"/>
    <property type="match status" value="1"/>
</dbReference>
<dbReference type="EC" id="2.7.7.7" evidence="4"/>
<dbReference type="Pfam" id="PF11798">
    <property type="entry name" value="IMS_HHH"/>
    <property type="match status" value="1"/>
</dbReference>
<accession>A0AB39BFC0</accession>
<feature type="region of interest" description="Disordered" evidence="5">
    <location>
        <begin position="227"/>
        <end position="256"/>
    </location>
</feature>